<dbReference type="InterPro" id="IPR058922">
    <property type="entry name" value="WHD_DRP"/>
</dbReference>
<dbReference type="EMBL" id="JACGWL010000835">
    <property type="protein sequence ID" value="KAK4381657.1"/>
    <property type="molecule type" value="Genomic_DNA"/>
</dbReference>
<evidence type="ECO:0000256" key="1">
    <source>
        <dbReference type="ARBA" id="ARBA00004496"/>
    </source>
</evidence>
<comment type="similarity">
    <text evidence="2">Belongs to the disease resistance NB-LRR family.</text>
</comment>
<dbReference type="Proteomes" id="UP001289374">
    <property type="component" value="Unassembled WGS sequence"/>
</dbReference>
<dbReference type="PANTHER" id="PTHR23155:SF1152">
    <property type="entry name" value="AAA+ ATPASE DOMAIN-CONTAINING PROTEIN"/>
    <property type="match status" value="1"/>
</dbReference>
<evidence type="ECO:0000256" key="3">
    <source>
        <dbReference type="ARBA" id="ARBA00022490"/>
    </source>
</evidence>
<keyword evidence="7" id="KW-0611">Plant defense</keyword>
<reference evidence="10" key="2">
    <citation type="journal article" date="2024" name="Plant">
        <title>Genomic evolution and insights into agronomic trait innovations of Sesamum species.</title>
        <authorList>
            <person name="Miao H."/>
            <person name="Wang L."/>
            <person name="Qu L."/>
            <person name="Liu H."/>
            <person name="Sun Y."/>
            <person name="Le M."/>
            <person name="Wang Q."/>
            <person name="Wei S."/>
            <person name="Zheng Y."/>
            <person name="Lin W."/>
            <person name="Duan Y."/>
            <person name="Cao H."/>
            <person name="Xiong S."/>
            <person name="Wang X."/>
            <person name="Wei L."/>
            <person name="Li C."/>
            <person name="Ma Q."/>
            <person name="Ju M."/>
            <person name="Zhao R."/>
            <person name="Li G."/>
            <person name="Mu C."/>
            <person name="Tian Q."/>
            <person name="Mei H."/>
            <person name="Zhang T."/>
            <person name="Gao T."/>
            <person name="Zhang H."/>
        </authorList>
    </citation>
    <scope>NUCLEOTIDE SEQUENCE</scope>
    <source>
        <strain evidence="10">K16</strain>
    </source>
</reference>
<dbReference type="AlphaFoldDB" id="A0AAE1T4X5"/>
<dbReference type="InterPro" id="IPR042197">
    <property type="entry name" value="Apaf_helical"/>
</dbReference>
<dbReference type="InterPro" id="IPR027417">
    <property type="entry name" value="P-loop_NTPase"/>
</dbReference>
<name>A0AAE1T4X5_9LAMI</name>
<sequence length="480" mass="54683">MAVAAYASLLSLTDVLDSVQHPARSHLLHLDNGQIQSLQQKVQFLQDFLELHSQRISPEMEDLSRQLAVVADEADDIIDFHVVSQLRERSQDKTRHMAVLSSFRQDIDKIIKKIDSITEKLMVVKEELPDVQEQQPVVFVPVGSTALPSSDKNTMVGFDERLLQVADELTRDESNLQILPIVGMGGIELEEIGRNIARCCRGLPLAIVVIGGLLAKSNKTREYWEYVVENITSFFHFGDDEYCLKILSLSYNSLPIHLKPCFLYMRVFPEDDEIKASKLIDLWIGEGFLKPVGGKSLKEVAKEYLKDLADRNLILIRKLTRTGKIKTCGVHDILRELCVRESEKEHLIRVPGTQEFHYSVQMKHDVCFLCSHKLDKQNKIHLEEVVCWLSINNSCESISARRVILDLHLLDSTSLLEVWELPKLRDFSVYNGRLPNPMEGRNSTILADLSTLELNKLESLSIRYYNFGLETIAFPTSLKS</sequence>
<evidence type="ECO:0000256" key="5">
    <source>
        <dbReference type="ARBA" id="ARBA00022737"/>
    </source>
</evidence>
<dbReference type="GO" id="GO:0005524">
    <property type="term" value="F:ATP binding"/>
    <property type="evidence" value="ECO:0007669"/>
    <property type="project" value="UniProtKB-KW"/>
</dbReference>
<dbReference type="Gene3D" id="1.20.5.4130">
    <property type="match status" value="1"/>
</dbReference>
<evidence type="ECO:0000259" key="9">
    <source>
        <dbReference type="Pfam" id="PF23559"/>
    </source>
</evidence>
<evidence type="ECO:0000313" key="11">
    <source>
        <dbReference type="Proteomes" id="UP001289374"/>
    </source>
</evidence>
<dbReference type="PANTHER" id="PTHR23155">
    <property type="entry name" value="DISEASE RESISTANCE PROTEIN RP"/>
    <property type="match status" value="1"/>
</dbReference>
<keyword evidence="5" id="KW-0677">Repeat</keyword>
<evidence type="ECO:0000313" key="10">
    <source>
        <dbReference type="EMBL" id="KAK4381657.1"/>
    </source>
</evidence>
<dbReference type="Gene3D" id="1.10.8.430">
    <property type="entry name" value="Helical domain of apoptotic protease-activating factors"/>
    <property type="match status" value="1"/>
</dbReference>
<dbReference type="FunFam" id="1.10.10.10:FF:000322">
    <property type="entry name" value="Probable disease resistance protein At1g63360"/>
    <property type="match status" value="1"/>
</dbReference>
<keyword evidence="6" id="KW-0547">Nucleotide-binding</keyword>
<reference evidence="10" key="1">
    <citation type="submission" date="2020-06" db="EMBL/GenBank/DDBJ databases">
        <authorList>
            <person name="Li T."/>
            <person name="Hu X."/>
            <person name="Zhang T."/>
            <person name="Song X."/>
            <person name="Zhang H."/>
            <person name="Dai N."/>
            <person name="Sheng W."/>
            <person name="Hou X."/>
            <person name="Wei L."/>
        </authorList>
    </citation>
    <scope>NUCLEOTIDE SEQUENCE</scope>
    <source>
        <strain evidence="10">K16</strain>
        <tissue evidence="10">Leaf</tissue>
    </source>
</reference>
<comment type="subcellular location">
    <subcellularLocation>
        <location evidence="1">Cytoplasm</location>
    </subcellularLocation>
</comment>
<organism evidence="10 11">
    <name type="scientific">Sesamum angolense</name>
    <dbReference type="NCBI Taxonomy" id="2727404"/>
    <lineage>
        <taxon>Eukaryota</taxon>
        <taxon>Viridiplantae</taxon>
        <taxon>Streptophyta</taxon>
        <taxon>Embryophyta</taxon>
        <taxon>Tracheophyta</taxon>
        <taxon>Spermatophyta</taxon>
        <taxon>Magnoliopsida</taxon>
        <taxon>eudicotyledons</taxon>
        <taxon>Gunneridae</taxon>
        <taxon>Pentapetalae</taxon>
        <taxon>asterids</taxon>
        <taxon>lamiids</taxon>
        <taxon>Lamiales</taxon>
        <taxon>Pedaliaceae</taxon>
        <taxon>Sesamum</taxon>
    </lineage>
</organism>
<protein>
    <submittedName>
        <fullName evidence="10">ToMV susceptible protein tm-2</fullName>
    </submittedName>
</protein>
<evidence type="ECO:0000256" key="8">
    <source>
        <dbReference type="ARBA" id="ARBA00022840"/>
    </source>
</evidence>
<keyword evidence="11" id="KW-1185">Reference proteome</keyword>
<dbReference type="InterPro" id="IPR036388">
    <property type="entry name" value="WH-like_DNA-bd_sf"/>
</dbReference>
<keyword evidence="4" id="KW-0433">Leucine-rich repeat</keyword>
<evidence type="ECO:0000256" key="4">
    <source>
        <dbReference type="ARBA" id="ARBA00022614"/>
    </source>
</evidence>
<dbReference type="Pfam" id="PF23559">
    <property type="entry name" value="WHD_DRP"/>
    <property type="match status" value="1"/>
</dbReference>
<dbReference type="SUPFAM" id="SSF52540">
    <property type="entry name" value="P-loop containing nucleoside triphosphate hydrolases"/>
    <property type="match status" value="1"/>
</dbReference>
<dbReference type="Gene3D" id="1.10.10.10">
    <property type="entry name" value="Winged helix-like DNA-binding domain superfamily/Winged helix DNA-binding domain"/>
    <property type="match status" value="1"/>
</dbReference>
<keyword evidence="3" id="KW-0963">Cytoplasm</keyword>
<dbReference type="GO" id="GO:0098542">
    <property type="term" value="P:defense response to other organism"/>
    <property type="evidence" value="ECO:0007669"/>
    <property type="project" value="TreeGrafter"/>
</dbReference>
<dbReference type="GO" id="GO:0005737">
    <property type="term" value="C:cytoplasm"/>
    <property type="evidence" value="ECO:0007669"/>
    <property type="project" value="UniProtKB-SubCell"/>
</dbReference>
<evidence type="ECO:0000256" key="7">
    <source>
        <dbReference type="ARBA" id="ARBA00022821"/>
    </source>
</evidence>
<gene>
    <name evidence="10" type="ORF">Sango_2945500</name>
</gene>
<accession>A0AAE1T4X5</accession>
<dbReference type="GO" id="GO:0043531">
    <property type="term" value="F:ADP binding"/>
    <property type="evidence" value="ECO:0007669"/>
    <property type="project" value="InterPro"/>
</dbReference>
<keyword evidence="8" id="KW-0067">ATP-binding</keyword>
<proteinExistence type="inferred from homology"/>
<evidence type="ECO:0000256" key="2">
    <source>
        <dbReference type="ARBA" id="ARBA00008894"/>
    </source>
</evidence>
<comment type="caution">
    <text evidence="10">The sequence shown here is derived from an EMBL/GenBank/DDBJ whole genome shotgun (WGS) entry which is preliminary data.</text>
</comment>
<feature type="domain" description="Disease resistance protein winged helix" evidence="9">
    <location>
        <begin position="267"/>
        <end position="337"/>
    </location>
</feature>
<dbReference type="InterPro" id="IPR044974">
    <property type="entry name" value="Disease_R_plants"/>
</dbReference>
<evidence type="ECO:0000256" key="6">
    <source>
        <dbReference type="ARBA" id="ARBA00022741"/>
    </source>
</evidence>